<name>A0AAU1U2U4_9ACTN</name>
<dbReference type="InterPro" id="IPR054485">
    <property type="entry name" value="FlK-like_dom"/>
</dbReference>
<dbReference type="AlphaFoldDB" id="A0AAU1U2U4"/>
<dbReference type="SUPFAM" id="SSF54637">
    <property type="entry name" value="Thioesterase/thiol ester dehydrase-isomerase"/>
    <property type="match status" value="1"/>
</dbReference>
<dbReference type="Pfam" id="PF22636">
    <property type="entry name" value="FlK"/>
    <property type="match status" value="1"/>
</dbReference>
<dbReference type="CDD" id="cd03440">
    <property type="entry name" value="hot_dog"/>
    <property type="match status" value="1"/>
</dbReference>
<dbReference type="InterPro" id="IPR029069">
    <property type="entry name" value="HotDog_dom_sf"/>
</dbReference>
<protein>
    <submittedName>
        <fullName evidence="2">Thioesterase</fullName>
    </submittedName>
</protein>
<proteinExistence type="predicted"/>
<accession>A0AAU1U2U4</accession>
<evidence type="ECO:0000259" key="1">
    <source>
        <dbReference type="Pfam" id="PF22636"/>
    </source>
</evidence>
<dbReference type="Gene3D" id="3.10.129.10">
    <property type="entry name" value="Hotdog Thioesterase"/>
    <property type="match status" value="1"/>
</dbReference>
<dbReference type="PANTHER" id="PTHR36934:SF1">
    <property type="entry name" value="THIOESTERASE DOMAIN-CONTAINING PROTEIN"/>
    <property type="match status" value="1"/>
</dbReference>
<gene>
    <name evidence="2" type="ORF">OHU69_07540</name>
</gene>
<sequence length="132" mass="13810">MRHEVSDAHTAMAVGSGDLPVLATPWLIAWMEAATVRAAAAFTTPGRTTVGTGVRIKHLRATRVGAWVDVLAEPPAEAAGRRLTFLVRAVDSTGELVATGEIDRAIVDRQPFLARASAQGSGITQGERGGLP</sequence>
<dbReference type="PANTHER" id="PTHR36934">
    <property type="entry name" value="BLR0278 PROTEIN"/>
    <property type="match status" value="1"/>
</dbReference>
<reference evidence="2" key="1">
    <citation type="submission" date="2022-10" db="EMBL/GenBank/DDBJ databases">
        <title>The complete genomes of actinobacterial strains from the NBC collection.</title>
        <authorList>
            <person name="Joergensen T.S."/>
            <person name="Alvarez Arevalo M."/>
            <person name="Sterndorff E.B."/>
            <person name="Faurdal D."/>
            <person name="Vuksanovic O."/>
            <person name="Mourched A.-S."/>
            <person name="Charusanti P."/>
            <person name="Shaw S."/>
            <person name="Blin K."/>
            <person name="Weber T."/>
        </authorList>
    </citation>
    <scope>NUCLEOTIDE SEQUENCE</scope>
    <source>
        <strain evidence="2">NBC_00119</strain>
    </source>
</reference>
<evidence type="ECO:0000313" key="2">
    <source>
        <dbReference type="EMBL" id="WTS10932.1"/>
    </source>
</evidence>
<dbReference type="InterPro" id="IPR025540">
    <property type="entry name" value="FlK"/>
</dbReference>
<feature type="domain" description="Fluoroacetyl-CoA-specific thioesterase-like" evidence="1">
    <location>
        <begin position="5"/>
        <end position="109"/>
    </location>
</feature>
<dbReference type="EMBL" id="CP108195">
    <property type="protein sequence ID" value="WTS10932.1"/>
    <property type="molecule type" value="Genomic_DNA"/>
</dbReference>
<organism evidence="2">
    <name type="scientific">Streptomyces sp. NBC_00119</name>
    <dbReference type="NCBI Taxonomy" id="2975659"/>
    <lineage>
        <taxon>Bacteria</taxon>
        <taxon>Bacillati</taxon>
        <taxon>Actinomycetota</taxon>
        <taxon>Actinomycetes</taxon>
        <taxon>Kitasatosporales</taxon>
        <taxon>Streptomycetaceae</taxon>
        <taxon>Streptomyces</taxon>
    </lineage>
</organism>